<organism evidence="1">
    <name type="scientific">Mycobacterium xenopi 4042</name>
    <dbReference type="NCBI Taxonomy" id="1299334"/>
    <lineage>
        <taxon>Bacteria</taxon>
        <taxon>Bacillati</taxon>
        <taxon>Actinomycetota</taxon>
        <taxon>Actinomycetes</taxon>
        <taxon>Mycobacteriales</taxon>
        <taxon>Mycobacteriaceae</taxon>
        <taxon>Mycobacterium</taxon>
    </lineage>
</organism>
<proteinExistence type="predicted"/>
<dbReference type="Gene3D" id="3.40.50.2000">
    <property type="entry name" value="Glycogen Phosphorylase B"/>
    <property type="match status" value="1"/>
</dbReference>
<comment type="caution">
    <text evidence="1">The sequence shown here is derived from an EMBL/GenBank/DDBJ whole genome shotgun (WGS) entry which is preliminary data.</text>
</comment>
<dbReference type="PATRIC" id="fig|1299334.3.peg.997"/>
<accession>X8DY96</accession>
<dbReference type="GO" id="GO:0016740">
    <property type="term" value="F:transferase activity"/>
    <property type="evidence" value="ECO:0007669"/>
    <property type="project" value="UniProtKB-KW"/>
</dbReference>
<dbReference type="SUPFAM" id="SSF53756">
    <property type="entry name" value="UDP-Glycosyltransferase/glycogen phosphorylase"/>
    <property type="match status" value="1"/>
</dbReference>
<sequence>MAMMTREYPPEVYGGAGVHVTELVAQLRRLCEVDVHCMGAPRPTAYAHQPDRDCVAPTRRWRRCPPTW</sequence>
<keyword evidence="1" id="KW-0808">Transferase</keyword>
<gene>
    <name evidence="1" type="ORF">I553_9485</name>
</gene>
<dbReference type="AlphaFoldDB" id="X8DY96"/>
<protein>
    <submittedName>
        <fullName evidence="1">Putative glycosyltransferase GlgA domain protein</fullName>
    </submittedName>
</protein>
<dbReference type="EMBL" id="JAOB01000011">
    <property type="protein sequence ID" value="EUA73329.1"/>
    <property type="molecule type" value="Genomic_DNA"/>
</dbReference>
<name>X8DY96_MYCXE</name>
<evidence type="ECO:0000313" key="1">
    <source>
        <dbReference type="EMBL" id="EUA73329.1"/>
    </source>
</evidence>
<reference evidence="1" key="1">
    <citation type="submission" date="2014-01" db="EMBL/GenBank/DDBJ databases">
        <authorList>
            <person name="Brown-Elliot B."/>
            <person name="Wallace R."/>
            <person name="Lenaerts A."/>
            <person name="Ordway D."/>
            <person name="DeGroote M.A."/>
            <person name="Parker T."/>
            <person name="Sizemore C."/>
            <person name="Tallon L.J."/>
            <person name="Sadzewicz L.K."/>
            <person name="Sengamalay N."/>
            <person name="Fraser C.M."/>
            <person name="Hine E."/>
            <person name="Shefchek K.A."/>
            <person name="Das S.P."/>
            <person name="Tettelin H."/>
        </authorList>
    </citation>
    <scope>NUCLEOTIDE SEQUENCE [LARGE SCALE GENOMIC DNA]</scope>
    <source>
        <strain evidence="1">4042</strain>
    </source>
</reference>